<dbReference type="Gene3D" id="2.70.40.10">
    <property type="match status" value="1"/>
</dbReference>
<dbReference type="PANTHER" id="PTHR42680:SF3">
    <property type="entry name" value="DCTP DEAMINASE"/>
    <property type="match status" value="1"/>
</dbReference>
<dbReference type="InterPro" id="IPR033704">
    <property type="entry name" value="dUTPase_trimeric"/>
</dbReference>
<dbReference type="InterPro" id="IPR011962">
    <property type="entry name" value="dCTP_deaminase"/>
</dbReference>
<dbReference type="GO" id="GO:0008829">
    <property type="term" value="F:dCTP deaminase activity"/>
    <property type="evidence" value="ECO:0007669"/>
    <property type="project" value="InterPro"/>
</dbReference>
<name>A0A139HI48_9PEZI</name>
<evidence type="ECO:0000313" key="4">
    <source>
        <dbReference type="Proteomes" id="UP000070133"/>
    </source>
</evidence>
<dbReference type="CDD" id="cd07557">
    <property type="entry name" value="trimeric_dUTPase"/>
    <property type="match status" value="1"/>
</dbReference>
<reference evidence="3 4" key="1">
    <citation type="submission" date="2015-07" db="EMBL/GenBank/DDBJ databases">
        <title>Comparative genomics of the Sigatoka disease complex on banana suggests a link between parallel evolutionary changes in Pseudocercospora fijiensis and Pseudocercospora eumusae and increased virulence on the banana host.</title>
        <authorList>
            <person name="Chang T.-C."/>
            <person name="Salvucci A."/>
            <person name="Crous P.W."/>
            <person name="Stergiopoulos I."/>
        </authorList>
    </citation>
    <scope>NUCLEOTIDE SEQUENCE [LARGE SCALE GENOMIC DNA]</scope>
    <source>
        <strain evidence="3 4">CBS 114824</strain>
    </source>
</reference>
<dbReference type="EMBL" id="LFZN01000045">
    <property type="protein sequence ID" value="KXT02154.1"/>
    <property type="molecule type" value="Genomic_DNA"/>
</dbReference>
<accession>A0A139HI48</accession>
<dbReference type="OrthoDB" id="2874071at2759"/>
<keyword evidence="1" id="KW-0378">Hydrolase</keyword>
<dbReference type="InterPro" id="IPR036157">
    <property type="entry name" value="dUTPase-like_sf"/>
</dbReference>
<gene>
    <name evidence="3" type="ORF">AC578_5971</name>
</gene>
<evidence type="ECO:0000256" key="1">
    <source>
        <dbReference type="ARBA" id="ARBA00022801"/>
    </source>
</evidence>
<dbReference type="PANTHER" id="PTHR42680">
    <property type="entry name" value="DCTP DEAMINASE"/>
    <property type="match status" value="1"/>
</dbReference>
<dbReference type="SUPFAM" id="SSF51283">
    <property type="entry name" value="dUTPase-like"/>
    <property type="match status" value="1"/>
</dbReference>
<dbReference type="Proteomes" id="UP000070133">
    <property type="component" value="Unassembled WGS sequence"/>
</dbReference>
<protein>
    <submittedName>
        <fullName evidence="3">Uncharacterized protein</fullName>
    </submittedName>
</protein>
<organism evidence="3 4">
    <name type="scientific">Pseudocercospora eumusae</name>
    <dbReference type="NCBI Taxonomy" id="321146"/>
    <lineage>
        <taxon>Eukaryota</taxon>
        <taxon>Fungi</taxon>
        <taxon>Dikarya</taxon>
        <taxon>Ascomycota</taxon>
        <taxon>Pezizomycotina</taxon>
        <taxon>Dothideomycetes</taxon>
        <taxon>Dothideomycetidae</taxon>
        <taxon>Mycosphaerellales</taxon>
        <taxon>Mycosphaerellaceae</taxon>
        <taxon>Pseudocercospora</taxon>
    </lineage>
</organism>
<dbReference type="GO" id="GO:0006229">
    <property type="term" value="P:dUTP biosynthetic process"/>
    <property type="evidence" value="ECO:0007669"/>
    <property type="project" value="InterPro"/>
</dbReference>
<keyword evidence="2" id="KW-0546">Nucleotide metabolism</keyword>
<proteinExistence type="predicted"/>
<dbReference type="Pfam" id="PF22769">
    <property type="entry name" value="DCD"/>
    <property type="match status" value="1"/>
</dbReference>
<comment type="caution">
    <text evidence="3">The sequence shown here is derived from an EMBL/GenBank/DDBJ whole genome shotgun (WGS) entry which is preliminary data.</text>
</comment>
<evidence type="ECO:0000313" key="3">
    <source>
        <dbReference type="EMBL" id="KXT02154.1"/>
    </source>
</evidence>
<evidence type="ECO:0000256" key="2">
    <source>
        <dbReference type="ARBA" id="ARBA00023080"/>
    </source>
</evidence>
<keyword evidence="4" id="KW-1185">Reference proteome</keyword>
<sequence length="172" mass="18775">MILPGKVAVERGIILGLRNAKVQTQPCGVDLTVRAMRKWTTTGAVDLDNSMRSNAKSERLEFSKPASEGLQPFLRLAQGANLVEFWEHVDMPLDIMGQIHVRSSMFRSGALVTAGVMDSGYKGAIGAMLQVMSPHGLILYENAKVAQMVFQEMSEKTEGYRGVYQGAQSVGL</sequence>
<dbReference type="AlphaFoldDB" id="A0A139HI48"/>